<feature type="non-terminal residue" evidence="2">
    <location>
        <position position="755"/>
    </location>
</feature>
<organism evidence="2 3">
    <name type="scientific">Diploptera punctata</name>
    <name type="common">Pacific beetle cockroach</name>
    <dbReference type="NCBI Taxonomy" id="6984"/>
    <lineage>
        <taxon>Eukaryota</taxon>
        <taxon>Metazoa</taxon>
        <taxon>Ecdysozoa</taxon>
        <taxon>Arthropoda</taxon>
        <taxon>Hexapoda</taxon>
        <taxon>Insecta</taxon>
        <taxon>Pterygota</taxon>
        <taxon>Neoptera</taxon>
        <taxon>Polyneoptera</taxon>
        <taxon>Dictyoptera</taxon>
        <taxon>Blattodea</taxon>
        <taxon>Blaberoidea</taxon>
        <taxon>Blaberidae</taxon>
        <taxon>Diplopterinae</taxon>
        <taxon>Diploptera</taxon>
    </lineage>
</organism>
<dbReference type="InterPro" id="IPR006611">
    <property type="entry name" value="DUF1431_DROsp"/>
</dbReference>
<keyword evidence="3" id="KW-1185">Reference proteome</keyword>
<dbReference type="SMART" id="SM00689">
    <property type="entry name" value="DM6"/>
    <property type="match status" value="1"/>
</dbReference>
<proteinExistence type="predicted"/>
<reference evidence="2" key="1">
    <citation type="journal article" date="2023" name="IScience">
        <title>Live-bearing cockroach genome reveals convergent evolutionary mechanisms linked to viviparity in insects and beyond.</title>
        <authorList>
            <person name="Fouks B."/>
            <person name="Harrison M.C."/>
            <person name="Mikhailova A.A."/>
            <person name="Marchal E."/>
            <person name="English S."/>
            <person name="Carruthers M."/>
            <person name="Jennings E.C."/>
            <person name="Chiamaka E.L."/>
            <person name="Frigard R.A."/>
            <person name="Pippel M."/>
            <person name="Attardo G.M."/>
            <person name="Benoit J.B."/>
            <person name="Bornberg-Bauer E."/>
            <person name="Tobe S.S."/>
        </authorList>
    </citation>
    <scope>NUCLEOTIDE SEQUENCE</scope>
    <source>
        <strain evidence="2">Stay&amp;Tobe</strain>
    </source>
</reference>
<comment type="caution">
    <text evidence="2">The sequence shown here is derived from an EMBL/GenBank/DDBJ whole genome shotgun (WGS) entry which is preliminary data.</text>
</comment>
<evidence type="ECO:0000313" key="2">
    <source>
        <dbReference type="EMBL" id="KAJ9576503.1"/>
    </source>
</evidence>
<feature type="region of interest" description="Disordered" evidence="1">
    <location>
        <begin position="515"/>
        <end position="541"/>
    </location>
</feature>
<dbReference type="EMBL" id="JASPKZ010009780">
    <property type="protein sequence ID" value="KAJ9576503.1"/>
    <property type="molecule type" value="Genomic_DNA"/>
</dbReference>
<accession>A0AAD7ZAL6</accession>
<protein>
    <submittedName>
        <fullName evidence="2">Uncharacterized protein</fullName>
    </submittedName>
</protein>
<sequence>MFLNSSNAITTGVSTYKTAENMETFKKSDVSGFGPLSTGAIVNFSTSKSIFKGDTDVCKKAPNQSDNSPMEHCGRCDSKGTVSPTIEPCEHPPQIKEVTCETVTNKLELKKDTSCRIPETTKKQDFCHRTECCPTNKDGAIEDLLMIIKSWFSFLKARECCPEPDTKRKQKLHVVPSCKSRQDTIGEKQVKVEISKCPTLKPKEAQDKIMEAEKHTMGGNCPEPPNTEKCPKVRMPGCRIPECTSCSKQMKITRKEIECKKVPAPKPSFSECSKELLAPPKFTECNRPTAVNINSKSDIVKPGNSVCDMYLQKNKIKMSKKSCENIKLQQTDSLKSENAECKIPKQDLLQESTICQETSGEPNLFYRLLNKKSKLPECQEKDSCETQNEVMDKCKKIHSQVEKNVCEAPKEVQECEKNQSSSQNIKCQTGKRSSNTCKDKTEELLKVGVFDSTKEAKKTQDMLMTSTSASVKEDEKKCPEAIRVDGIHIPLEVSPLKSKKTSECSTIETDAIKESCKQSSSSEATKTAKSASSSLESLKNDEPHSKKIMVCSGNVQIQKRSTSTSPVGLHQHVNCNIDNKNILPYSGFEMDIHSEINVKPPSPINKKSSLHRIPLEKKVDQKKLKIREMSDINTIYNESTAVLTNKIGSEISPEKSYQTKTSEQKLNSDASYLSYVKKFPGIVGKAVMSDIWSYCQNDIPAHSILKVPEPVHPKTNPKLDSPYLFESPVFQANIEGECEENEAVKMELQPCSSGK</sequence>
<dbReference type="Proteomes" id="UP001233999">
    <property type="component" value="Unassembled WGS sequence"/>
</dbReference>
<evidence type="ECO:0000313" key="3">
    <source>
        <dbReference type="Proteomes" id="UP001233999"/>
    </source>
</evidence>
<evidence type="ECO:0000256" key="1">
    <source>
        <dbReference type="SAM" id="MobiDB-lite"/>
    </source>
</evidence>
<dbReference type="Pfam" id="PF07248">
    <property type="entry name" value="DUF1431"/>
    <property type="match status" value="1"/>
</dbReference>
<gene>
    <name evidence="2" type="ORF">L9F63_025598</name>
</gene>
<reference evidence="2" key="2">
    <citation type="submission" date="2023-05" db="EMBL/GenBank/DDBJ databases">
        <authorList>
            <person name="Fouks B."/>
        </authorList>
    </citation>
    <scope>NUCLEOTIDE SEQUENCE</scope>
    <source>
        <strain evidence="2">Stay&amp;Tobe</strain>
        <tissue evidence="2">Testes</tissue>
    </source>
</reference>
<feature type="compositionally biased region" description="Low complexity" evidence="1">
    <location>
        <begin position="519"/>
        <end position="537"/>
    </location>
</feature>
<name>A0AAD7ZAL6_DIPPU</name>
<dbReference type="AlphaFoldDB" id="A0AAD7ZAL6"/>